<organism evidence="1 2">
    <name type="scientific">Avena sativa</name>
    <name type="common">Oat</name>
    <dbReference type="NCBI Taxonomy" id="4498"/>
    <lineage>
        <taxon>Eukaryota</taxon>
        <taxon>Viridiplantae</taxon>
        <taxon>Streptophyta</taxon>
        <taxon>Embryophyta</taxon>
        <taxon>Tracheophyta</taxon>
        <taxon>Spermatophyta</taxon>
        <taxon>Magnoliopsida</taxon>
        <taxon>Liliopsida</taxon>
        <taxon>Poales</taxon>
        <taxon>Poaceae</taxon>
        <taxon>BOP clade</taxon>
        <taxon>Pooideae</taxon>
        <taxon>Poodae</taxon>
        <taxon>Poeae</taxon>
        <taxon>Poeae Chloroplast Group 1 (Aveneae type)</taxon>
        <taxon>Aveninae</taxon>
        <taxon>Avena</taxon>
    </lineage>
</organism>
<keyword evidence="2" id="KW-1185">Reference proteome</keyword>
<evidence type="ECO:0000313" key="2">
    <source>
        <dbReference type="Proteomes" id="UP001732700"/>
    </source>
</evidence>
<name>A0ACD6AM46_AVESA</name>
<accession>A0ACD6AM46</accession>
<protein>
    <submittedName>
        <fullName evidence="1">Uncharacterized protein</fullName>
    </submittedName>
</protein>
<proteinExistence type="predicted"/>
<dbReference type="EnsemblPlants" id="AVESA.00010b.r2.UnG1401370.1">
    <property type="protein sequence ID" value="AVESA.00010b.r2.UnG1401370.1.CDS"/>
    <property type="gene ID" value="AVESA.00010b.r2.UnG1401370"/>
</dbReference>
<reference evidence="1" key="1">
    <citation type="submission" date="2025-09" db="UniProtKB">
        <authorList>
            <consortium name="EnsemblPlants"/>
        </authorList>
    </citation>
    <scope>IDENTIFICATION</scope>
</reference>
<sequence length="526" mass="59154">MAASSLVLLQQLLTQQQWPQLVAILVLPLAFLLLRRQLSRSPGGGGLNNKQPPGPWSLPIIGNLHQLGRLPHRSLWALAQKHGPVMLLRLGMVKVVVLTSPEAARVALKTHDAECSSRPLLAGPRLLSYGFKDVVFAPWSDYVREMRKLFVIELLSARRVQTAYQARDTQIDKLVAKLSAAAGPVRLEEHVFDTMDRIVGLFVFGESYAGEQFKGEFVPLLNETMDMLSSFSAEDFFPNAAGRLIDRLTGIKARREAVFHKLDRFYEHIIQQNDMRKATAAGGGSDLVQELVDLMKTSPTFTRDNVKSILMNTFIGSIDTTSLTIIWAMSELIRNPKVLRKAQQEIRSAASAGGGGRVYQPDMPKMRYLRMVVSETLRLHPPATLLVPRETMRPFQVDGYDIPAKTRVMVNAWAISRDPSVWKQDPEEFSPERFQDAEVDFNGSHFEFIPFGAGRRICPGLAMGVANVEYILANLLYCFDWELPKGHEVVSVEEVGAFTFRKKTPLILVPKRYHHHHAQDDRLARP</sequence>
<dbReference type="Proteomes" id="UP001732700">
    <property type="component" value="Unassembled WGS sequence"/>
</dbReference>
<evidence type="ECO:0000313" key="1">
    <source>
        <dbReference type="EnsemblPlants" id="AVESA.00010b.r2.UnG1401370.1.CDS"/>
    </source>
</evidence>